<dbReference type="InterPro" id="IPR051164">
    <property type="entry name" value="NmrA-like_oxidored"/>
</dbReference>
<evidence type="ECO:0000313" key="4">
    <source>
        <dbReference type="EMBL" id="AOW10494.1"/>
    </source>
</evidence>
<dbReference type="Proteomes" id="UP000175968">
    <property type="component" value="Chromosome"/>
</dbReference>
<dbReference type="KEGG" id="fgl:EM308_13830"/>
<dbReference type="PANTHER" id="PTHR42748">
    <property type="entry name" value="NITROGEN METABOLITE REPRESSION PROTEIN NMRA FAMILY MEMBER"/>
    <property type="match status" value="1"/>
</dbReference>
<evidence type="ECO:0000259" key="3">
    <source>
        <dbReference type="Pfam" id="PF05368"/>
    </source>
</evidence>
<accession>A0AAC9I447</accession>
<dbReference type="AlphaFoldDB" id="A0AAC9I447"/>
<keyword evidence="2" id="KW-0521">NADP</keyword>
<reference evidence="4 5" key="1">
    <citation type="submission" date="2016-10" db="EMBL/GenBank/DDBJ databases">
        <title>Flavobacterium gilvum sp. nov., isolated from stream water.</title>
        <authorList>
            <person name="Shin S.-K."/>
            <person name="Cho Y.-J."/>
            <person name="Yi H."/>
        </authorList>
    </citation>
    <scope>NUCLEOTIDE SEQUENCE [LARGE SCALE GENOMIC DNA]</scope>
    <source>
        <strain evidence="4 5">EM1308</strain>
    </source>
</reference>
<evidence type="ECO:0000256" key="2">
    <source>
        <dbReference type="ARBA" id="ARBA00022857"/>
    </source>
</evidence>
<dbReference type="SUPFAM" id="SSF51735">
    <property type="entry name" value="NAD(P)-binding Rossmann-fold domains"/>
    <property type="match status" value="1"/>
</dbReference>
<dbReference type="CDD" id="cd05251">
    <property type="entry name" value="NmrA_like_SDR_a"/>
    <property type="match status" value="1"/>
</dbReference>
<name>A0AAC9I447_9FLAO</name>
<protein>
    <submittedName>
        <fullName evidence="4">Nucleoside-diphosphate sugar epimerase</fullName>
    </submittedName>
</protein>
<comment type="similarity">
    <text evidence="1">Belongs to the NmrA-type oxidoreductase family.</text>
</comment>
<dbReference type="PANTHER" id="PTHR42748:SF7">
    <property type="entry name" value="NMRA LIKE REDOX SENSOR 1-RELATED"/>
    <property type="match status" value="1"/>
</dbReference>
<sequence>MENKKIITVFGATGAQGGGLARAILTDKNSEFTVRVVTRDANSDKSKAFLQLGAEVVEANIDDIKSIKNAITGAYGAYFVTFFWDHFSVDKELQEVNNFIEAARESHLKHIIWSTLEDTRNWMRLDDDRMPTLHGKYKVPHFDGKGEADHYFREAELPTTFLRTSFYWDNFIHFGMGPQKGEDGNYYIAFPMDDKKLPAIAAEDIGKCAYGVFKKGNELIGKTVGIAGEKLSGDEMAEKLSKALNKKVLFNRVTPEAYRNFGFPGADDLGNMFQFKRDFNDDFNNARNEIFAKELNPELQNFDMWLSANASRIPIE</sequence>
<evidence type="ECO:0000256" key="1">
    <source>
        <dbReference type="ARBA" id="ARBA00006328"/>
    </source>
</evidence>
<keyword evidence="5" id="KW-1185">Reference proteome</keyword>
<dbReference type="InterPro" id="IPR036291">
    <property type="entry name" value="NAD(P)-bd_dom_sf"/>
</dbReference>
<proteinExistence type="inferred from homology"/>
<dbReference type="InterPro" id="IPR008030">
    <property type="entry name" value="NmrA-like"/>
</dbReference>
<dbReference type="Gene3D" id="3.90.25.10">
    <property type="entry name" value="UDP-galactose 4-epimerase, domain 1"/>
    <property type="match status" value="1"/>
</dbReference>
<dbReference type="Gene3D" id="3.40.50.720">
    <property type="entry name" value="NAD(P)-binding Rossmann-like Domain"/>
    <property type="match status" value="1"/>
</dbReference>
<evidence type="ECO:0000313" key="5">
    <source>
        <dbReference type="Proteomes" id="UP000175968"/>
    </source>
</evidence>
<feature type="domain" description="NmrA-like" evidence="3">
    <location>
        <begin position="4"/>
        <end position="305"/>
    </location>
</feature>
<organism evidence="4 5">
    <name type="scientific">Flavobacterium gilvum</name>
    <dbReference type="NCBI Taxonomy" id="1492737"/>
    <lineage>
        <taxon>Bacteria</taxon>
        <taxon>Pseudomonadati</taxon>
        <taxon>Bacteroidota</taxon>
        <taxon>Flavobacteriia</taxon>
        <taxon>Flavobacteriales</taxon>
        <taxon>Flavobacteriaceae</taxon>
        <taxon>Flavobacterium</taxon>
    </lineage>
</organism>
<dbReference type="RefSeq" id="WP_035632907.1">
    <property type="nucleotide sequence ID" value="NZ_CP017479.1"/>
</dbReference>
<gene>
    <name evidence="4" type="ORF">EM308_13830</name>
</gene>
<dbReference type="EMBL" id="CP017479">
    <property type="protein sequence ID" value="AOW10494.1"/>
    <property type="molecule type" value="Genomic_DNA"/>
</dbReference>
<dbReference type="Pfam" id="PF05368">
    <property type="entry name" value="NmrA"/>
    <property type="match status" value="1"/>
</dbReference>